<reference evidence="4" key="1">
    <citation type="submission" date="2017-02" db="UniProtKB">
        <authorList>
            <consortium name="WormBaseParasite"/>
        </authorList>
    </citation>
    <scope>IDENTIFICATION</scope>
</reference>
<dbReference type="Proteomes" id="UP000267096">
    <property type="component" value="Unassembled WGS sequence"/>
</dbReference>
<reference evidence="2 3" key="2">
    <citation type="submission" date="2018-11" db="EMBL/GenBank/DDBJ databases">
        <authorList>
            <consortium name="Pathogen Informatics"/>
        </authorList>
    </citation>
    <scope>NUCLEOTIDE SEQUENCE [LARGE SCALE GENOMIC DNA]</scope>
</reference>
<feature type="region of interest" description="Disordered" evidence="1">
    <location>
        <begin position="1"/>
        <end position="56"/>
    </location>
</feature>
<dbReference type="EMBL" id="UYRR01000400">
    <property type="protein sequence ID" value="VDK17846.1"/>
    <property type="molecule type" value="Genomic_DNA"/>
</dbReference>
<evidence type="ECO:0000313" key="4">
    <source>
        <dbReference type="WBParaSite" id="ASIM_0000066501-mRNA-1"/>
    </source>
</evidence>
<name>A0A0M3IZI2_ANISI</name>
<gene>
    <name evidence="2" type="ORF">ASIM_LOCUS565</name>
</gene>
<sequence length="99" mass="10806">MLTIFVLGSEDFDDKDSGKASEEGMGFDDNGTGPGDTSLDEIDPSRFSTNDSCHVEGSGPSDLSHFVPIQLKQSLPVELSKKHNKFLDIESKHETVCFI</sequence>
<dbReference type="WBParaSite" id="ASIM_0000066501-mRNA-1">
    <property type="protein sequence ID" value="ASIM_0000066501-mRNA-1"/>
    <property type="gene ID" value="ASIM_0000066501"/>
</dbReference>
<keyword evidence="3" id="KW-1185">Reference proteome</keyword>
<evidence type="ECO:0000256" key="1">
    <source>
        <dbReference type="SAM" id="MobiDB-lite"/>
    </source>
</evidence>
<protein>
    <submittedName>
        <fullName evidence="4">RNA-directed DNA polymerase, eukaryota, reverse transcriptase zinc-binding domain protein</fullName>
    </submittedName>
</protein>
<proteinExistence type="predicted"/>
<accession>A0A0M3IZI2</accession>
<evidence type="ECO:0000313" key="2">
    <source>
        <dbReference type="EMBL" id="VDK17846.1"/>
    </source>
</evidence>
<evidence type="ECO:0000313" key="3">
    <source>
        <dbReference type="Proteomes" id="UP000267096"/>
    </source>
</evidence>
<dbReference type="AlphaFoldDB" id="A0A0M3IZI2"/>
<organism evidence="4">
    <name type="scientific">Anisakis simplex</name>
    <name type="common">Herring worm</name>
    <dbReference type="NCBI Taxonomy" id="6269"/>
    <lineage>
        <taxon>Eukaryota</taxon>
        <taxon>Metazoa</taxon>
        <taxon>Ecdysozoa</taxon>
        <taxon>Nematoda</taxon>
        <taxon>Chromadorea</taxon>
        <taxon>Rhabditida</taxon>
        <taxon>Spirurina</taxon>
        <taxon>Ascaridomorpha</taxon>
        <taxon>Ascaridoidea</taxon>
        <taxon>Anisakidae</taxon>
        <taxon>Anisakis</taxon>
        <taxon>Anisakis simplex complex</taxon>
    </lineage>
</organism>